<evidence type="ECO:0000313" key="2">
    <source>
        <dbReference type="EMBL" id="EFX74409.1"/>
    </source>
</evidence>
<sequence length="756" mass="83597">MISDELLSKEKRIGESFGRKRKKENDRGKPFKEWELPPQLQLDSRTFSRFDSRRRSTTQSFIRLLHQYTFEYQPAASPYVLTQENDALADELEMMGLPGLASSSSYQHQQQVDYGGVGAMVVAQPAEDVISDLISSSYDLIGLLRDLQRSKRQREDHAQQLIHDLQRSQWLLDKEKELGVQREREAAEAYEKERQANVRLQLSETLLKKKSEEHRQLAHESQLKENQWLHALRRRDQENHRLHQQLLKFLHSKSTGGGGGTGMVQVEMRGSLGAPARTSSSDSTRLRKQWDRTATADDAKKLVEAKWKMAFNSLEKDHGLLRADYFQLVEMVGRFLTNCSTQLTMSRTRSADTRPFSNVTEWIQLPVVLMRDRLEQVFQLVETGLVSTTFPVPNQQDEIITDRQQQPSFDSLEIDYVMPAIIGQPLLEPETVTITATAHQQQLLLPALLENQKVATNNCISPPSIIKDEVVGAGVTTSRTSSSSAISTATTKSAAAAQQRPLKMVKSIVQQQNNSTTSTTGRQFDGGLATDRPHSSIVFRNNNAGRTTINLSDESSSQVVVNQVDWNETDSSPPAAAAVYRQKSYSLLMPGRQQSTSGTSCPIIGFKENDDGLLLDEMMAITLDTPCPSASNSRSGSCSSTSSISSCKSQQQQESSGIDPCADGGIDEQLLRTCSDAASLVGRDNGSRISAAGPSALKSGTAASTSLNLNRRTITARVRFVQHQQPTSTAAAGGAHHHPGDPVDLQCRLITPPPPI</sequence>
<organism evidence="2 3">
    <name type="scientific">Daphnia pulex</name>
    <name type="common">Water flea</name>
    <dbReference type="NCBI Taxonomy" id="6669"/>
    <lineage>
        <taxon>Eukaryota</taxon>
        <taxon>Metazoa</taxon>
        <taxon>Ecdysozoa</taxon>
        <taxon>Arthropoda</taxon>
        <taxon>Crustacea</taxon>
        <taxon>Branchiopoda</taxon>
        <taxon>Diplostraca</taxon>
        <taxon>Cladocera</taxon>
        <taxon>Anomopoda</taxon>
        <taxon>Daphniidae</taxon>
        <taxon>Daphnia</taxon>
    </lineage>
</organism>
<gene>
    <name evidence="2" type="ORF">DAPPUDRAFT_251945</name>
</gene>
<evidence type="ECO:0000313" key="3">
    <source>
        <dbReference type="Proteomes" id="UP000000305"/>
    </source>
</evidence>
<evidence type="ECO:0000256" key="1">
    <source>
        <dbReference type="SAM" id="MobiDB-lite"/>
    </source>
</evidence>
<accession>E9H1A5</accession>
<keyword evidence="3" id="KW-1185">Reference proteome</keyword>
<feature type="region of interest" description="Disordered" evidence="1">
    <location>
        <begin position="724"/>
        <end position="745"/>
    </location>
</feature>
<dbReference type="Proteomes" id="UP000000305">
    <property type="component" value="Unassembled WGS sequence"/>
</dbReference>
<feature type="region of interest" description="Disordered" evidence="1">
    <location>
        <begin position="684"/>
        <end position="704"/>
    </location>
</feature>
<feature type="region of interest" description="Disordered" evidence="1">
    <location>
        <begin position="1"/>
        <end position="35"/>
    </location>
</feature>
<dbReference type="OrthoDB" id="6356341at2759"/>
<name>E9H1A5_DAPPU</name>
<feature type="region of interest" description="Disordered" evidence="1">
    <location>
        <begin position="512"/>
        <end position="534"/>
    </location>
</feature>
<dbReference type="EMBL" id="GL732583">
    <property type="protein sequence ID" value="EFX74409.1"/>
    <property type="molecule type" value="Genomic_DNA"/>
</dbReference>
<dbReference type="AlphaFoldDB" id="E9H1A5"/>
<dbReference type="KEGG" id="dpx:DAPPUDRAFT_251945"/>
<dbReference type="HOGENOM" id="CLU_368532_0_0_1"/>
<dbReference type="InParanoid" id="E9H1A5"/>
<protein>
    <submittedName>
        <fullName evidence="2">Uncharacterized protein</fullName>
    </submittedName>
</protein>
<reference evidence="2 3" key="1">
    <citation type="journal article" date="2011" name="Science">
        <title>The ecoresponsive genome of Daphnia pulex.</title>
        <authorList>
            <person name="Colbourne J.K."/>
            <person name="Pfrender M.E."/>
            <person name="Gilbert D."/>
            <person name="Thomas W.K."/>
            <person name="Tucker A."/>
            <person name="Oakley T.H."/>
            <person name="Tokishita S."/>
            <person name="Aerts A."/>
            <person name="Arnold G.J."/>
            <person name="Basu M.K."/>
            <person name="Bauer D.J."/>
            <person name="Caceres C.E."/>
            <person name="Carmel L."/>
            <person name="Casola C."/>
            <person name="Choi J.H."/>
            <person name="Detter J.C."/>
            <person name="Dong Q."/>
            <person name="Dusheyko S."/>
            <person name="Eads B.D."/>
            <person name="Frohlich T."/>
            <person name="Geiler-Samerotte K.A."/>
            <person name="Gerlach D."/>
            <person name="Hatcher P."/>
            <person name="Jogdeo S."/>
            <person name="Krijgsveld J."/>
            <person name="Kriventseva E.V."/>
            <person name="Kultz D."/>
            <person name="Laforsch C."/>
            <person name="Lindquist E."/>
            <person name="Lopez J."/>
            <person name="Manak J.R."/>
            <person name="Muller J."/>
            <person name="Pangilinan J."/>
            <person name="Patwardhan R.P."/>
            <person name="Pitluck S."/>
            <person name="Pritham E.J."/>
            <person name="Rechtsteiner A."/>
            <person name="Rho M."/>
            <person name="Rogozin I.B."/>
            <person name="Sakarya O."/>
            <person name="Salamov A."/>
            <person name="Schaack S."/>
            <person name="Shapiro H."/>
            <person name="Shiga Y."/>
            <person name="Skalitzky C."/>
            <person name="Smith Z."/>
            <person name="Souvorov A."/>
            <person name="Sung W."/>
            <person name="Tang Z."/>
            <person name="Tsuchiya D."/>
            <person name="Tu H."/>
            <person name="Vos H."/>
            <person name="Wang M."/>
            <person name="Wolf Y.I."/>
            <person name="Yamagata H."/>
            <person name="Yamada T."/>
            <person name="Ye Y."/>
            <person name="Shaw J.R."/>
            <person name="Andrews J."/>
            <person name="Crease T.J."/>
            <person name="Tang H."/>
            <person name="Lucas S.M."/>
            <person name="Robertson H.M."/>
            <person name="Bork P."/>
            <person name="Koonin E.V."/>
            <person name="Zdobnov E.M."/>
            <person name="Grigoriev I.V."/>
            <person name="Lynch M."/>
            <person name="Boore J.L."/>
        </authorList>
    </citation>
    <scope>NUCLEOTIDE SEQUENCE [LARGE SCALE GENOMIC DNA]</scope>
</reference>
<proteinExistence type="predicted"/>